<dbReference type="GO" id="GO:0005549">
    <property type="term" value="F:odorant binding"/>
    <property type="evidence" value="ECO:0007669"/>
    <property type="project" value="InterPro"/>
</dbReference>
<dbReference type="AlphaFoldDB" id="A0A9N8KVF5"/>
<proteinExistence type="predicted"/>
<evidence type="ECO:0000256" key="5">
    <source>
        <dbReference type="ARBA" id="ARBA00022989"/>
    </source>
</evidence>
<dbReference type="GO" id="GO:0007165">
    <property type="term" value="P:signal transduction"/>
    <property type="evidence" value="ECO:0007669"/>
    <property type="project" value="UniProtKB-KW"/>
</dbReference>
<dbReference type="InterPro" id="IPR004117">
    <property type="entry name" value="7tm6_olfct_rcpt"/>
</dbReference>
<dbReference type="EMBL" id="LR824010">
    <property type="protein sequence ID" value="CAD0197601.1"/>
    <property type="molecule type" value="Genomic_DNA"/>
</dbReference>
<dbReference type="OrthoDB" id="6765072at2759"/>
<keyword evidence="6" id="KW-0472">Membrane</keyword>
<evidence type="ECO:0000256" key="7">
    <source>
        <dbReference type="ARBA" id="ARBA00023170"/>
    </source>
</evidence>
<keyword evidence="2" id="KW-0716">Sensory transduction</keyword>
<evidence type="ECO:0000256" key="6">
    <source>
        <dbReference type="ARBA" id="ARBA00023136"/>
    </source>
</evidence>
<evidence type="ECO:0000256" key="3">
    <source>
        <dbReference type="ARBA" id="ARBA00022692"/>
    </source>
</evidence>
<keyword evidence="3" id="KW-0812">Transmembrane</keyword>
<evidence type="ECO:0000256" key="1">
    <source>
        <dbReference type="ARBA" id="ARBA00004141"/>
    </source>
</evidence>
<accession>A0A9N8KVF5</accession>
<name>A0A9N8KVF5_CHRIL</name>
<organism evidence="9 10">
    <name type="scientific">Chrysodeixis includens</name>
    <name type="common">Soybean looper</name>
    <name type="synonym">Pseudoplusia includens</name>
    <dbReference type="NCBI Taxonomy" id="689277"/>
    <lineage>
        <taxon>Eukaryota</taxon>
        <taxon>Metazoa</taxon>
        <taxon>Ecdysozoa</taxon>
        <taxon>Arthropoda</taxon>
        <taxon>Hexapoda</taxon>
        <taxon>Insecta</taxon>
        <taxon>Pterygota</taxon>
        <taxon>Neoptera</taxon>
        <taxon>Endopterygota</taxon>
        <taxon>Lepidoptera</taxon>
        <taxon>Glossata</taxon>
        <taxon>Ditrysia</taxon>
        <taxon>Noctuoidea</taxon>
        <taxon>Noctuidae</taxon>
        <taxon>Plusiinae</taxon>
        <taxon>Chrysodeixis</taxon>
    </lineage>
</organism>
<dbReference type="Pfam" id="PF02949">
    <property type="entry name" value="7tm_6"/>
    <property type="match status" value="1"/>
</dbReference>
<sequence>MLLKNDIHKSDSDGYKEVKAIIEKHQKLLRSVSESSRQSSSEVADAAYQSYWYESDVKVKKLILFIMIRAQRPCYLSALGFSDLTLRSFSKIMSSSWTYLSLLLQVYEET</sequence>
<keyword evidence="4" id="KW-0552">Olfaction</keyword>
<evidence type="ECO:0000313" key="9">
    <source>
        <dbReference type="EMBL" id="CAD0197601.1"/>
    </source>
</evidence>
<comment type="subcellular location">
    <subcellularLocation>
        <location evidence="1">Membrane</location>
        <topology evidence="1">Multi-pass membrane protein</topology>
    </subcellularLocation>
</comment>
<dbReference type="PANTHER" id="PTHR21137:SF44">
    <property type="entry name" value="ODORANT RECEPTOR 13A-RELATED"/>
    <property type="match status" value="1"/>
</dbReference>
<dbReference type="GO" id="GO:0005886">
    <property type="term" value="C:plasma membrane"/>
    <property type="evidence" value="ECO:0007669"/>
    <property type="project" value="TreeGrafter"/>
</dbReference>
<reference evidence="9" key="1">
    <citation type="submission" date="2021-12" db="EMBL/GenBank/DDBJ databases">
        <authorList>
            <person name="King R."/>
        </authorList>
    </citation>
    <scope>NUCLEOTIDE SEQUENCE</scope>
</reference>
<gene>
    <name evidence="9" type="ORF">CINC_LOCUS11881</name>
</gene>
<evidence type="ECO:0000256" key="8">
    <source>
        <dbReference type="ARBA" id="ARBA00023224"/>
    </source>
</evidence>
<keyword evidence="10" id="KW-1185">Reference proteome</keyword>
<keyword evidence="5" id="KW-1133">Transmembrane helix</keyword>
<keyword evidence="7" id="KW-0675">Receptor</keyword>
<dbReference type="GO" id="GO:0004984">
    <property type="term" value="F:olfactory receptor activity"/>
    <property type="evidence" value="ECO:0007669"/>
    <property type="project" value="InterPro"/>
</dbReference>
<protein>
    <submittedName>
        <fullName evidence="9">Uncharacterized protein</fullName>
    </submittedName>
</protein>
<keyword evidence="8" id="KW-0807">Transducer</keyword>
<dbReference type="Proteomes" id="UP001154114">
    <property type="component" value="Chromosome 7"/>
</dbReference>
<evidence type="ECO:0000313" key="10">
    <source>
        <dbReference type="Proteomes" id="UP001154114"/>
    </source>
</evidence>
<dbReference type="PANTHER" id="PTHR21137">
    <property type="entry name" value="ODORANT RECEPTOR"/>
    <property type="match status" value="1"/>
</dbReference>
<evidence type="ECO:0000256" key="2">
    <source>
        <dbReference type="ARBA" id="ARBA00022606"/>
    </source>
</evidence>
<evidence type="ECO:0000256" key="4">
    <source>
        <dbReference type="ARBA" id="ARBA00022725"/>
    </source>
</evidence>